<evidence type="ECO:0000256" key="1">
    <source>
        <dbReference type="ARBA" id="ARBA00022670"/>
    </source>
</evidence>
<dbReference type="CDD" id="cd09272">
    <property type="entry name" value="RNase_HI_RT_Ty1"/>
    <property type="match status" value="1"/>
</dbReference>
<dbReference type="Pfam" id="PF00665">
    <property type="entry name" value="rve"/>
    <property type="match status" value="1"/>
</dbReference>
<dbReference type="FunFam" id="3.30.420.10:FF:000440">
    <property type="match status" value="1"/>
</dbReference>
<feature type="coiled-coil region" evidence="5">
    <location>
        <begin position="1702"/>
        <end position="1736"/>
    </location>
</feature>
<dbReference type="GO" id="GO:0015074">
    <property type="term" value="P:DNA integration"/>
    <property type="evidence" value="ECO:0007669"/>
    <property type="project" value="InterPro"/>
</dbReference>
<dbReference type="Pfam" id="PF07727">
    <property type="entry name" value="RVT_2"/>
    <property type="match status" value="1"/>
</dbReference>
<dbReference type="InterPro" id="IPR036397">
    <property type="entry name" value="RNaseH_sf"/>
</dbReference>
<dbReference type="InterPro" id="IPR054722">
    <property type="entry name" value="PolX-like_BBD"/>
</dbReference>
<dbReference type="GO" id="GO:0046872">
    <property type="term" value="F:metal ion binding"/>
    <property type="evidence" value="ECO:0007669"/>
    <property type="project" value="UniProtKB-KW"/>
</dbReference>
<dbReference type="InterPro" id="IPR043502">
    <property type="entry name" value="DNA/RNA_pol_sf"/>
</dbReference>
<dbReference type="InterPro" id="IPR025724">
    <property type="entry name" value="GAG-pre-integrase_dom"/>
</dbReference>
<dbReference type="Gene3D" id="3.30.420.10">
    <property type="entry name" value="Ribonuclease H-like superfamily/Ribonuclease H"/>
    <property type="match status" value="1"/>
</dbReference>
<evidence type="ECO:0000256" key="4">
    <source>
        <dbReference type="ARBA" id="ARBA00022801"/>
    </source>
</evidence>
<dbReference type="EMBL" id="QGNW01000103">
    <property type="protein sequence ID" value="RVW97161.1"/>
    <property type="molecule type" value="Genomic_DNA"/>
</dbReference>
<feature type="compositionally biased region" description="Low complexity" evidence="6">
    <location>
        <begin position="441"/>
        <end position="458"/>
    </location>
</feature>
<name>A0A438IKE3_VITVI</name>
<keyword evidence="2" id="KW-0479">Metal-binding</keyword>
<sequence length="1787" mass="199606">MAHVQSLKSSLNEHSLELRVKTAIEAEALSQQRLAAAEAVIVDLRQKLEASKSRVLNSGEPSSDRVFTPVPSLSFRTTPDNLIAVGSPPRRQPFPAKFSGDLFSGKRPHIPNRRRLIYTPVETPPATGISRAPTRRLLLRTVTHAPARDGAWLTFRPLPTPLQARPAPSWPSSPPAGSPSIPRLGCCFSSSPGTSRPFFSIDCTSHSRGFTVFLSPPKSEPILGLSSIQIREYDHQKSDLYSVLSGSPLITSEKLVGSENYLSWSASVELWFMGQGYEDHLVTQEADIPEVDRVQWRKIDAQLCSVLWQSVDPRILLHLQAYKTCFKFWTQAKGLYTNDIQRLYKVASAIVHLSQQDLDLSTYIGQIASLKEQFLTVMPLTPDVGAQQTQLDKFFMVLTLIGLRPDLEPIRDQILGSSSVPSLDDVFARLLRISSTQTLPSDSASDSSVLVSQTTSRGGRSGTRGRGQRPHCTYCNKLGHTRDRCYQLHGRPPRTAHMAQSSDSPLPQPPSSSASQTSQASIASVAQPGNASACLTHTSSLGPWILDSGASDHLSGNKDLFSSITTTSDLPTVTLANGSQTVAKGIGLALPLPSLPLTSVLYTPECPFNLISISKITRTLNCSITFSDKFVTLQDRSTGKTIGIGRESQGLYHLTSDSSPAVCISTDAPLLIHNRLGHPSLSKFQKMVPRFSTLSSLPCESCQLGKHTRVSFPKRLNNRAKSPFELVHTDVWGPCRTASTLGFQYFVTFIDDYSRCTWLFLMKNRAELFSIFQKFYTEIQTQFNISIRVLRSDNAREYFSAQFTSFMSHHGILHQSSCAHTPQQNGVAERKNRHLVETARTLLLHSHVPFRFWGDAVLTACYLINRMPSSVLHDQIPHSLLFPDQPLYFLPPRVFGCTCFVHILTPGQDKLSAKAMKCLFLGYSRLQKGYRCYSLETHRYFISADVTFFEDSPFFSTTSESLPVSEVLPIPIVSPPDAMPPRPLQVYHRRPRVVAPLPFPEAPADSLPIPSASPAPALPSPNDLPIAVRKGTRSTRNPHPIYNFLSYHRLSSPYSAFVSAISSVSLPKSTHEALSHPGWRQAMVDEMAALHSNGTWDLVVLPSGKSTVGCRWVYAVKVGPDGQIASVRLLLSMAAMCSWPLYQLDIKNAFLHGDLAEEVYMEQPPGFVAQGESGLVCRLRRSLYGLKQSPRAWFSRFSSVVQEFGMLRSTADHSVFYHHNSLGQCIYLVVYVDDIVITGSDQDDSSISSGVVLSQRKYALDILEETGMLDCKPVDTPMDPNVKLVPGQGEPLGDPGRYRRLVGQGVLYENRGHTQVVGYTDADWAGSPTDRRSTSGYCVFIGGNLISWKSKKQDVVARSSAEAEYRAMALATCELIWLRHLLQELRFGKDEQMKLICDNQAALHIASNPVFHERTKHIEVDCHFIREKIASGCVATSFVNSNDQLADIFTKSLRVLVLKSEWFDQLLSEYDDAFIHVVGKLNFFSSRAHLESMGSIKNSERFLIYLHFRDMFRLSDVLKSKHEENEAYLSEIETIGQAYDDMQTQNQHLLQQITERDDYNIKVVSLSCLPFLSGTCIFALKTSTSIPQWLMVVVWGMGGLVLEGVRSRQLQDSLLMEKQTMERGFQRATTSLGFFDMKAGRIEDQLKMCSDQVQKLAEDRLQSLGTLANFQKRLLDVTRLSQQARESLEESQSKVDKSRVSLGELQIELEKERFEKKRTEEELEVVRRKASRLRAQTEGSSIVDKLRQELREYRDILKCGICHERPKEVSSHLLFLCYGLTSLKCKL</sequence>
<feature type="region of interest" description="Disordered" evidence="6">
    <location>
        <begin position="486"/>
        <end position="522"/>
    </location>
</feature>
<evidence type="ECO:0000256" key="2">
    <source>
        <dbReference type="ARBA" id="ARBA00022723"/>
    </source>
</evidence>
<dbReference type="PROSITE" id="PS50994">
    <property type="entry name" value="INTEGRASE"/>
    <property type="match status" value="1"/>
</dbReference>
<keyword evidence="1" id="KW-0645">Protease</keyword>
<feature type="region of interest" description="Disordered" evidence="6">
    <location>
        <begin position="85"/>
        <end position="105"/>
    </location>
</feature>
<keyword evidence="3" id="KW-0064">Aspartyl protease</keyword>
<dbReference type="Pfam" id="PF13976">
    <property type="entry name" value="gag_pre-integrs"/>
    <property type="match status" value="1"/>
</dbReference>
<dbReference type="Pfam" id="PF25597">
    <property type="entry name" value="SH3_retrovirus"/>
    <property type="match status" value="1"/>
</dbReference>
<dbReference type="PANTHER" id="PTHR42648:SF28">
    <property type="entry name" value="TRANSPOSON-ENCODED PROTEIN WITH RIBONUCLEASE H-LIKE AND RETROVIRUS ZINC FINGER-LIKE DOMAINS"/>
    <property type="match status" value="1"/>
</dbReference>
<evidence type="ECO:0000256" key="6">
    <source>
        <dbReference type="SAM" id="MobiDB-lite"/>
    </source>
</evidence>
<dbReference type="InterPro" id="IPR001584">
    <property type="entry name" value="Integrase_cat-core"/>
</dbReference>
<dbReference type="InterPro" id="IPR013103">
    <property type="entry name" value="RVT_2"/>
</dbReference>
<gene>
    <name evidence="8" type="primary">POLX_2166</name>
    <name evidence="8" type="ORF">CK203_030076</name>
</gene>
<dbReference type="PANTHER" id="PTHR42648">
    <property type="entry name" value="TRANSPOSASE, PUTATIVE-RELATED"/>
    <property type="match status" value="1"/>
</dbReference>
<proteinExistence type="predicted"/>
<dbReference type="InterPro" id="IPR039537">
    <property type="entry name" value="Retrotran_Ty1/copia-like"/>
</dbReference>
<dbReference type="GO" id="GO:0003676">
    <property type="term" value="F:nucleic acid binding"/>
    <property type="evidence" value="ECO:0007669"/>
    <property type="project" value="InterPro"/>
</dbReference>
<feature type="region of interest" description="Disordered" evidence="6">
    <location>
        <begin position="438"/>
        <end position="471"/>
    </location>
</feature>
<keyword evidence="5" id="KW-0175">Coiled coil</keyword>
<evidence type="ECO:0000259" key="7">
    <source>
        <dbReference type="PROSITE" id="PS50994"/>
    </source>
</evidence>
<accession>A0A438IKE3</accession>
<dbReference type="GO" id="GO:0004190">
    <property type="term" value="F:aspartic-type endopeptidase activity"/>
    <property type="evidence" value="ECO:0007669"/>
    <property type="project" value="UniProtKB-KW"/>
</dbReference>
<protein>
    <submittedName>
        <fullName evidence="8">Retrovirus-related Pol polyprotein from transposon TNT 1-94</fullName>
    </submittedName>
</protein>
<evidence type="ECO:0000313" key="9">
    <source>
        <dbReference type="Proteomes" id="UP000288805"/>
    </source>
</evidence>
<evidence type="ECO:0000256" key="5">
    <source>
        <dbReference type="SAM" id="Coils"/>
    </source>
</evidence>
<dbReference type="SUPFAM" id="SSF53098">
    <property type="entry name" value="Ribonuclease H-like"/>
    <property type="match status" value="1"/>
</dbReference>
<dbReference type="GO" id="GO:0006508">
    <property type="term" value="P:proteolysis"/>
    <property type="evidence" value="ECO:0007669"/>
    <property type="project" value="UniProtKB-KW"/>
</dbReference>
<comment type="caution">
    <text evidence="8">The sequence shown here is derived from an EMBL/GenBank/DDBJ whole genome shotgun (WGS) entry which is preliminary data.</text>
</comment>
<evidence type="ECO:0000256" key="3">
    <source>
        <dbReference type="ARBA" id="ARBA00022750"/>
    </source>
</evidence>
<dbReference type="Pfam" id="PF22936">
    <property type="entry name" value="Pol_BBD"/>
    <property type="match status" value="1"/>
</dbReference>
<feature type="compositionally biased region" description="Low complexity" evidence="6">
    <location>
        <begin position="499"/>
        <end position="522"/>
    </location>
</feature>
<dbReference type="SUPFAM" id="SSF56672">
    <property type="entry name" value="DNA/RNA polymerases"/>
    <property type="match status" value="1"/>
</dbReference>
<dbReference type="Proteomes" id="UP000288805">
    <property type="component" value="Unassembled WGS sequence"/>
</dbReference>
<evidence type="ECO:0000313" key="8">
    <source>
        <dbReference type="EMBL" id="RVW97161.1"/>
    </source>
</evidence>
<keyword evidence="4" id="KW-0378">Hydrolase</keyword>
<reference evidence="8 9" key="1">
    <citation type="journal article" date="2018" name="PLoS Genet.">
        <title>Population sequencing reveals clonal diversity and ancestral inbreeding in the grapevine cultivar Chardonnay.</title>
        <authorList>
            <person name="Roach M.J."/>
            <person name="Johnson D.L."/>
            <person name="Bohlmann J."/>
            <person name="van Vuuren H.J."/>
            <person name="Jones S.J."/>
            <person name="Pretorius I.S."/>
            <person name="Schmidt S.A."/>
            <person name="Borneman A.R."/>
        </authorList>
    </citation>
    <scope>NUCLEOTIDE SEQUENCE [LARGE SCALE GENOMIC DNA]</scope>
    <source>
        <strain evidence="9">cv. Chardonnay</strain>
        <tissue evidence="8">Leaf</tissue>
    </source>
</reference>
<organism evidence="8 9">
    <name type="scientific">Vitis vinifera</name>
    <name type="common">Grape</name>
    <dbReference type="NCBI Taxonomy" id="29760"/>
    <lineage>
        <taxon>Eukaryota</taxon>
        <taxon>Viridiplantae</taxon>
        <taxon>Streptophyta</taxon>
        <taxon>Embryophyta</taxon>
        <taxon>Tracheophyta</taxon>
        <taxon>Spermatophyta</taxon>
        <taxon>Magnoliopsida</taxon>
        <taxon>eudicotyledons</taxon>
        <taxon>Gunneridae</taxon>
        <taxon>Pentapetalae</taxon>
        <taxon>rosids</taxon>
        <taxon>Vitales</taxon>
        <taxon>Vitaceae</taxon>
        <taxon>Viteae</taxon>
        <taxon>Vitis</taxon>
    </lineage>
</organism>
<dbReference type="InterPro" id="IPR057670">
    <property type="entry name" value="SH3_retrovirus"/>
</dbReference>
<dbReference type="InterPro" id="IPR012337">
    <property type="entry name" value="RNaseH-like_sf"/>
</dbReference>
<feature type="domain" description="Integrase catalytic" evidence="7">
    <location>
        <begin position="719"/>
        <end position="885"/>
    </location>
</feature>